<dbReference type="GO" id="GO:0005886">
    <property type="term" value="C:plasma membrane"/>
    <property type="evidence" value="ECO:0007669"/>
    <property type="project" value="UniProtKB-SubCell"/>
</dbReference>
<evidence type="ECO:0000313" key="9">
    <source>
        <dbReference type="EMBL" id="NEW05485.1"/>
    </source>
</evidence>
<dbReference type="InterPro" id="IPR037185">
    <property type="entry name" value="EmrE-like"/>
</dbReference>
<dbReference type="InterPro" id="IPR000390">
    <property type="entry name" value="Small_drug/metabolite_transptr"/>
</dbReference>
<protein>
    <submittedName>
        <fullName evidence="9">Multidrug efflux SMR transporter</fullName>
    </submittedName>
</protein>
<proteinExistence type="inferred from homology"/>
<keyword evidence="2" id="KW-0813">Transport</keyword>
<dbReference type="PANTHER" id="PTHR30561">
    <property type="entry name" value="SMR FAMILY PROTON-DEPENDENT DRUG EFFLUX TRANSPORTER SUGE"/>
    <property type="match status" value="1"/>
</dbReference>
<dbReference type="AlphaFoldDB" id="A0A6G3ZTN8"/>
<reference evidence="9" key="1">
    <citation type="submission" date="2020-02" db="EMBL/GenBank/DDBJ databases">
        <authorList>
            <person name="Shen X.-R."/>
            <person name="Zhang Y.-X."/>
        </authorList>
    </citation>
    <scope>NUCLEOTIDE SEQUENCE</scope>
    <source>
        <strain evidence="9">SYP-B3998</strain>
    </source>
</reference>
<dbReference type="RefSeq" id="WP_163942305.1">
    <property type="nucleotide sequence ID" value="NZ_JAAIKC010000001.1"/>
</dbReference>
<comment type="caution">
    <text evidence="9">The sequence shown here is derived from an EMBL/GenBank/DDBJ whole genome shotgun (WGS) entry which is preliminary data.</text>
</comment>
<comment type="subcellular location">
    <subcellularLocation>
        <location evidence="1 7">Cell membrane</location>
        <topology evidence="1 7">Multi-pass membrane protein</topology>
    </subcellularLocation>
</comment>
<dbReference type="Gene3D" id="1.10.3730.20">
    <property type="match status" value="1"/>
</dbReference>
<feature type="transmembrane region" description="Helical" evidence="8">
    <location>
        <begin position="58"/>
        <end position="79"/>
    </location>
</feature>
<evidence type="ECO:0000256" key="2">
    <source>
        <dbReference type="ARBA" id="ARBA00022448"/>
    </source>
</evidence>
<keyword evidence="5 8" id="KW-1133">Transmembrane helix</keyword>
<keyword evidence="3" id="KW-1003">Cell membrane</keyword>
<evidence type="ECO:0000256" key="7">
    <source>
        <dbReference type="RuleBase" id="RU003942"/>
    </source>
</evidence>
<dbReference type="FunFam" id="1.10.3730.20:FF:000001">
    <property type="entry name" value="Quaternary ammonium compound resistance transporter SugE"/>
    <property type="match status" value="1"/>
</dbReference>
<feature type="transmembrane region" description="Helical" evidence="8">
    <location>
        <begin position="27"/>
        <end position="51"/>
    </location>
</feature>
<evidence type="ECO:0000256" key="6">
    <source>
        <dbReference type="ARBA" id="ARBA00023136"/>
    </source>
</evidence>
<evidence type="ECO:0000256" key="1">
    <source>
        <dbReference type="ARBA" id="ARBA00004651"/>
    </source>
</evidence>
<keyword evidence="4 7" id="KW-0812">Transmembrane</keyword>
<dbReference type="GO" id="GO:0022857">
    <property type="term" value="F:transmembrane transporter activity"/>
    <property type="evidence" value="ECO:0007669"/>
    <property type="project" value="InterPro"/>
</dbReference>
<dbReference type="EMBL" id="JAAIKC010000001">
    <property type="protein sequence ID" value="NEW05485.1"/>
    <property type="molecule type" value="Genomic_DNA"/>
</dbReference>
<keyword evidence="6 8" id="KW-0472">Membrane</keyword>
<comment type="similarity">
    <text evidence="7">Belongs to the drug/metabolite transporter (DMT) superfamily. Small multidrug resistance (SMR) (TC 2.A.7.1) family.</text>
</comment>
<dbReference type="SUPFAM" id="SSF103481">
    <property type="entry name" value="Multidrug resistance efflux transporter EmrE"/>
    <property type="match status" value="1"/>
</dbReference>
<organism evidence="9">
    <name type="scientific">Paenibacillus sp. SYP-B3998</name>
    <dbReference type="NCBI Taxonomy" id="2678564"/>
    <lineage>
        <taxon>Bacteria</taxon>
        <taxon>Bacillati</taxon>
        <taxon>Bacillota</taxon>
        <taxon>Bacilli</taxon>
        <taxon>Bacillales</taxon>
        <taxon>Paenibacillaceae</taxon>
        <taxon>Paenibacillus</taxon>
    </lineage>
</organism>
<evidence type="ECO:0000256" key="3">
    <source>
        <dbReference type="ARBA" id="ARBA00022475"/>
    </source>
</evidence>
<feature type="transmembrane region" description="Helical" evidence="8">
    <location>
        <begin position="85"/>
        <end position="103"/>
    </location>
</feature>
<dbReference type="Pfam" id="PF00893">
    <property type="entry name" value="Multi_Drug_Res"/>
    <property type="match status" value="1"/>
</dbReference>
<name>A0A6G3ZTN8_9BACL</name>
<gene>
    <name evidence="9" type="ORF">GK047_05565</name>
</gene>
<dbReference type="PANTHER" id="PTHR30561:SF1">
    <property type="entry name" value="MULTIDRUG TRANSPORTER EMRE"/>
    <property type="match status" value="1"/>
</dbReference>
<sequence length="116" mass="12470">MNKYALLSLTILFELFATTMLKYSDGFSILLPSIGVVVGYLLSFTLLGFVLKVFPLNMAYAIWSGSGVALASLASVILFGETMNAMAIVAIIFIIIGVVILSGTKTEDHVTEKEIS</sequence>
<dbReference type="InterPro" id="IPR045324">
    <property type="entry name" value="Small_multidrug_res"/>
</dbReference>
<evidence type="ECO:0000256" key="8">
    <source>
        <dbReference type="SAM" id="Phobius"/>
    </source>
</evidence>
<accession>A0A6G3ZTN8</accession>
<evidence type="ECO:0000256" key="5">
    <source>
        <dbReference type="ARBA" id="ARBA00022989"/>
    </source>
</evidence>
<evidence type="ECO:0000256" key="4">
    <source>
        <dbReference type="ARBA" id="ARBA00022692"/>
    </source>
</evidence>